<dbReference type="Proteomes" id="UP001385951">
    <property type="component" value="Unassembled WGS sequence"/>
</dbReference>
<evidence type="ECO:0000313" key="3">
    <source>
        <dbReference type="Proteomes" id="UP001385951"/>
    </source>
</evidence>
<feature type="region of interest" description="Disordered" evidence="1">
    <location>
        <begin position="47"/>
        <end position="78"/>
    </location>
</feature>
<sequence>MIGSDDSLMLATPSKYFVAPQHSDDDTWIGQVTPHRLISPSIRRLRDEYDFSDPPSDDSIASVSPTSERQARRSGGSAILSSAAKARLEMYNTPRQPFASLPIVEDL</sequence>
<accession>A0AAW0FAZ6</accession>
<name>A0AAW0FAZ6_9APHY</name>
<reference evidence="2 3" key="1">
    <citation type="submission" date="2022-09" db="EMBL/GenBank/DDBJ databases">
        <authorList>
            <person name="Palmer J.M."/>
        </authorList>
    </citation>
    <scope>NUCLEOTIDE SEQUENCE [LARGE SCALE GENOMIC DNA]</scope>
    <source>
        <strain evidence="2 3">DSM 7382</strain>
    </source>
</reference>
<organism evidence="2 3">
    <name type="scientific">Cerrena zonata</name>
    <dbReference type="NCBI Taxonomy" id="2478898"/>
    <lineage>
        <taxon>Eukaryota</taxon>
        <taxon>Fungi</taxon>
        <taxon>Dikarya</taxon>
        <taxon>Basidiomycota</taxon>
        <taxon>Agaricomycotina</taxon>
        <taxon>Agaricomycetes</taxon>
        <taxon>Polyporales</taxon>
        <taxon>Cerrenaceae</taxon>
        <taxon>Cerrena</taxon>
    </lineage>
</organism>
<dbReference type="AlphaFoldDB" id="A0AAW0FAZ6"/>
<comment type="caution">
    <text evidence="2">The sequence shown here is derived from an EMBL/GenBank/DDBJ whole genome shotgun (WGS) entry which is preliminary data.</text>
</comment>
<gene>
    <name evidence="2" type="ORF">QCA50_019310</name>
</gene>
<evidence type="ECO:0000256" key="1">
    <source>
        <dbReference type="SAM" id="MobiDB-lite"/>
    </source>
</evidence>
<dbReference type="EMBL" id="JASBNA010000083">
    <property type="protein sequence ID" value="KAK7677758.1"/>
    <property type="molecule type" value="Genomic_DNA"/>
</dbReference>
<protein>
    <submittedName>
        <fullName evidence="2">Uncharacterized protein</fullName>
    </submittedName>
</protein>
<evidence type="ECO:0000313" key="2">
    <source>
        <dbReference type="EMBL" id="KAK7677758.1"/>
    </source>
</evidence>
<feature type="compositionally biased region" description="Polar residues" evidence="1">
    <location>
        <begin position="59"/>
        <end position="68"/>
    </location>
</feature>
<proteinExistence type="predicted"/>
<keyword evidence="3" id="KW-1185">Reference proteome</keyword>